<dbReference type="AlphaFoldDB" id="A0A1H8LKR0"/>
<dbReference type="STRING" id="310780.SAMN05216267_101667"/>
<keyword evidence="4" id="KW-1185">Reference proteome</keyword>
<dbReference type="Gene3D" id="2.40.128.110">
    <property type="entry name" value="Lipid/polyisoprenoid-binding, YceI-like"/>
    <property type="match status" value="1"/>
</dbReference>
<evidence type="ECO:0000313" key="3">
    <source>
        <dbReference type="EMBL" id="SEO05731.1"/>
    </source>
</evidence>
<evidence type="ECO:0000259" key="2">
    <source>
        <dbReference type="SMART" id="SM00867"/>
    </source>
</evidence>
<dbReference type="SMART" id="SM00867">
    <property type="entry name" value="YceI"/>
    <property type="match status" value="1"/>
</dbReference>
<dbReference type="Pfam" id="PF04264">
    <property type="entry name" value="YceI"/>
    <property type="match status" value="1"/>
</dbReference>
<dbReference type="SUPFAM" id="SSF101874">
    <property type="entry name" value="YceI-like"/>
    <property type="match status" value="1"/>
</dbReference>
<sequence>MDPAHSGVHFTVRILGIAKVRGRFSELEAALHVGESLNDVRVSATIATASLDTGHADRDAHVRSADLLDVEKRPTMAFSSTGITGAGEDYSMDGELTIGDVTRPVSLAVEFGGLVDGPLDGIPRAGFEATGEIHLPDFGFDFNRLSVGNTVRIELDMQFLAPQDGQAAT</sequence>
<comment type="similarity">
    <text evidence="1">Belongs to the UPF0312 family.</text>
</comment>
<dbReference type="InterPro" id="IPR036761">
    <property type="entry name" value="TTHA0802/YceI-like_sf"/>
</dbReference>
<name>A0A1H8LKR0_9ACTN</name>
<dbReference type="EMBL" id="FODD01000016">
    <property type="protein sequence ID" value="SEO05731.1"/>
    <property type="molecule type" value="Genomic_DNA"/>
</dbReference>
<dbReference type="PANTHER" id="PTHR34406">
    <property type="entry name" value="PROTEIN YCEI"/>
    <property type="match status" value="1"/>
</dbReference>
<evidence type="ECO:0000256" key="1">
    <source>
        <dbReference type="ARBA" id="ARBA00008812"/>
    </source>
</evidence>
<dbReference type="PANTHER" id="PTHR34406:SF1">
    <property type="entry name" value="PROTEIN YCEI"/>
    <property type="match status" value="1"/>
</dbReference>
<accession>A0A1H8LKR0</accession>
<dbReference type="Proteomes" id="UP000181951">
    <property type="component" value="Unassembled WGS sequence"/>
</dbReference>
<organism evidence="3 4">
    <name type="scientific">Actinacidiphila rubida</name>
    <dbReference type="NCBI Taxonomy" id="310780"/>
    <lineage>
        <taxon>Bacteria</taxon>
        <taxon>Bacillati</taxon>
        <taxon>Actinomycetota</taxon>
        <taxon>Actinomycetes</taxon>
        <taxon>Kitasatosporales</taxon>
        <taxon>Streptomycetaceae</taxon>
        <taxon>Actinacidiphila</taxon>
    </lineage>
</organism>
<proteinExistence type="inferred from homology"/>
<gene>
    <name evidence="3" type="ORF">SAMN05216267_101667</name>
</gene>
<dbReference type="InterPro" id="IPR007372">
    <property type="entry name" value="Lipid/polyisoprenoid-bd_YceI"/>
</dbReference>
<evidence type="ECO:0000313" key="4">
    <source>
        <dbReference type="Proteomes" id="UP000181951"/>
    </source>
</evidence>
<reference evidence="3 4" key="1">
    <citation type="submission" date="2016-10" db="EMBL/GenBank/DDBJ databases">
        <authorList>
            <person name="de Groot N.N."/>
        </authorList>
    </citation>
    <scope>NUCLEOTIDE SEQUENCE [LARGE SCALE GENOMIC DNA]</scope>
    <source>
        <strain evidence="3 4">CGMCC 4.2026</strain>
    </source>
</reference>
<protein>
    <submittedName>
        <fullName evidence="3">Polyisoprenoid-binding protein YceI</fullName>
    </submittedName>
</protein>
<feature type="domain" description="Lipid/polyisoprenoid-binding YceI-like" evidence="2">
    <location>
        <begin position="2"/>
        <end position="160"/>
    </location>
</feature>